<feature type="binding site" evidence="1">
    <location>
        <position position="229"/>
    </location>
    <ligand>
        <name>a divalent metal cation</name>
        <dbReference type="ChEBI" id="CHEBI:60240"/>
        <label>1</label>
    </ligand>
</feature>
<dbReference type="GO" id="GO:0046872">
    <property type="term" value="F:metal ion binding"/>
    <property type="evidence" value="ECO:0007669"/>
    <property type="project" value="UniProtKB-KW"/>
</dbReference>
<dbReference type="Pfam" id="PF01026">
    <property type="entry name" value="TatD_DNase"/>
    <property type="match status" value="1"/>
</dbReference>
<keyword evidence="1" id="KW-0479">Metal-binding</keyword>
<organism evidence="2 3">
    <name type="scientific">Silvanigrella aquatica</name>
    <dbReference type="NCBI Taxonomy" id="1915309"/>
    <lineage>
        <taxon>Bacteria</taxon>
        <taxon>Pseudomonadati</taxon>
        <taxon>Bdellovibrionota</taxon>
        <taxon>Oligoflexia</taxon>
        <taxon>Silvanigrellales</taxon>
        <taxon>Silvanigrellaceae</taxon>
        <taxon>Silvanigrella</taxon>
    </lineage>
</organism>
<dbReference type="GO" id="GO:0016788">
    <property type="term" value="F:hydrolase activity, acting on ester bonds"/>
    <property type="evidence" value="ECO:0007669"/>
    <property type="project" value="InterPro"/>
</dbReference>
<evidence type="ECO:0000313" key="3">
    <source>
        <dbReference type="Proteomes" id="UP000184731"/>
    </source>
</evidence>
<dbReference type="PANTHER" id="PTHR46124">
    <property type="entry name" value="D-AMINOACYL-TRNA DEACYLASE"/>
    <property type="match status" value="1"/>
</dbReference>
<dbReference type="InterPro" id="IPR001130">
    <property type="entry name" value="TatD-like"/>
</dbReference>
<accession>A0A1L4CZG0</accession>
<dbReference type="Proteomes" id="UP000184731">
    <property type="component" value="Chromosome"/>
</dbReference>
<keyword evidence="3" id="KW-1185">Reference proteome</keyword>
<feature type="binding site" evidence="1">
    <location>
        <position position="105"/>
    </location>
    <ligand>
        <name>a divalent metal cation</name>
        <dbReference type="ChEBI" id="CHEBI:60240"/>
        <label>1</label>
    </ligand>
</feature>
<dbReference type="PIRSF" id="PIRSF005902">
    <property type="entry name" value="DNase_TatD"/>
    <property type="match status" value="1"/>
</dbReference>
<protein>
    <recommendedName>
        <fullName evidence="4">Hydrolase TatD</fullName>
    </recommendedName>
</protein>
<dbReference type="KEGG" id="saqi:AXG55_05165"/>
<sequence length="284" mass="32318">MFAGIAAGVWNADTLQNIQYYQDSNLNSILEFLKKDQIKLAKNNSYQLNSNKFSCFLAHGLHPIKVHENWLRDDGSEDVEKIGNDIAQFHEILLNNRDLIWAIGETGFDLSNEVIQHKKCKGISKTQLFELQNIAFETCINSAIKHDLPVILHLRAPWDLCIQKLKWAKKMGLKNMMIHCYSGPAEDMNLMSELSIYCSFGGVPTWEKAVHNRNAFIKCQSNLRMLETDSPDLPPEIPGIGRLKSNEPANLRQIIKILAPYLEISDEELISTSNENILKFLGIH</sequence>
<proteinExistence type="predicted"/>
<gene>
    <name evidence="2" type="ORF">AXG55_05165</name>
</gene>
<reference evidence="2 3" key="1">
    <citation type="submission" date="2016-10" db="EMBL/GenBank/DDBJ databases">
        <title>Silvanigrella aquatica sp. nov., isolated from a freshwater lake located in the Black Forest, Germany, description of Silvanigrellaceae fam. nov., Silvanigrellales ord. nov., reclassification of the order Bdellovibrionales in the class Oligoflexia, reclassification of the families Bacteriovoracaceae and Halobacteriovoraceae in the new order Bacteriovoracales ord. nov., and reclassification of the family Pseudobacteriovoracaceae in the order Oligoflexiales.</title>
        <authorList>
            <person name="Hahn M.W."/>
            <person name="Schmidt J."/>
            <person name="Koll U."/>
            <person name="Rohde M."/>
            <person name="Verbag S."/>
            <person name="Pitt A."/>
            <person name="Nakai R."/>
            <person name="Naganuma T."/>
            <person name="Lang E."/>
        </authorList>
    </citation>
    <scope>NUCLEOTIDE SEQUENCE [LARGE SCALE GENOMIC DNA]</scope>
    <source>
        <strain evidence="2 3">MWH-Nonnen-W8red</strain>
    </source>
</reference>
<dbReference type="SUPFAM" id="SSF51556">
    <property type="entry name" value="Metallo-dependent hydrolases"/>
    <property type="match status" value="1"/>
</dbReference>
<dbReference type="InterPro" id="IPR032466">
    <property type="entry name" value="Metal_Hydrolase"/>
</dbReference>
<evidence type="ECO:0000313" key="2">
    <source>
        <dbReference type="EMBL" id="APJ03325.1"/>
    </source>
</evidence>
<feature type="binding site" evidence="1">
    <location>
        <position position="153"/>
    </location>
    <ligand>
        <name>a divalent metal cation</name>
        <dbReference type="ChEBI" id="CHEBI:60240"/>
        <label>2</label>
    </ligand>
</feature>
<dbReference type="STRING" id="1915309.AXG55_05165"/>
<dbReference type="AlphaFoldDB" id="A0A1L4CZG0"/>
<feature type="binding site" evidence="1">
    <location>
        <position position="179"/>
    </location>
    <ligand>
        <name>a divalent metal cation</name>
        <dbReference type="ChEBI" id="CHEBI:60240"/>
        <label>2</label>
    </ligand>
</feature>
<evidence type="ECO:0000256" key="1">
    <source>
        <dbReference type="PIRSR" id="PIRSR005902-1"/>
    </source>
</evidence>
<name>A0A1L4CZG0_9BACT</name>
<dbReference type="PANTHER" id="PTHR46124:SF2">
    <property type="entry name" value="D-AMINOACYL-TRNA DEACYLASE"/>
    <property type="match status" value="1"/>
</dbReference>
<evidence type="ECO:0008006" key="4">
    <source>
        <dbReference type="Google" id="ProtNLM"/>
    </source>
</evidence>
<dbReference type="EMBL" id="CP017834">
    <property type="protein sequence ID" value="APJ03325.1"/>
    <property type="molecule type" value="Genomic_DNA"/>
</dbReference>
<dbReference type="Gene3D" id="3.20.20.140">
    <property type="entry name" value="Metal-dependent hydrolases"/>
    <property type="match status" value="1"/>
</dbReference>